<keyword evidence="2" id="KW-1185">Reference proteome</keyword>
<comment type="caution">
    <text evidence="1">The sequence shown here is derived from an EMBL/GenBank/DDBJ whole genome shotgun (WGS) entry which is preliminary data.</text>
</comment>
<accession>A0A9Q3BW22</accession>
<organism evidence="1 2">
    <name type="scientific">Austropuccinia psidii MF-1</name>
    <dbReference type="NCBI Taxonomy" id="1389203"/>
    <lineage>
        <taxon>Eukaryota</taxon>
        <taxon>Fungi</taxon>
        <taxon>Dikarya</taxon>
        <taxon>Basidiomycota</taxon>
        <taxon>Pucciniomycotina</taxon>
        <taxon>Pucciniomycetes</taxon>
        <taxon>Pucciniales</taxon>
        <taxon>Sphaerophragmiaceae</taxon>
        <taxon>Austropuccinia</taxon>
    </lineage>
</organism>
<evidence type="ECO:0000313" key="2">
    <source>
        <dbReference type="Proteomes" id="UP000765509"/>
    </source>
</evidence>
<proteinExistence type="predicted"/>
<gene>
    <name evidence="1" type="ORF">O181_011617</name>
</gene>
<reference evidence="1" key="1">
    <citation type="submission" date="2021-03" db="EMBL/GenBank/DDBJ databases">
        <title>Draft genome sequence of rust myrtle Austropuccinia psidii MF-1, a brazilian biotype.</title>
        <authorList>
            <person name="Quecine M.C."/>
            <person name="Pachon D.M.R."/>
            <person name="Bonatelli M.L."/>
            <person name="Correr F.H."/>
            <person name="Franceschini L.M."/>
            <person name="Leite T.F."/>
            <person name="Margarido G.R.A."/>
            <person name="Almeida C.A."/>
            <person name="Ferrarezi J.A."/>
            <person name="Labate C.A."/>
        </authorList>
    </citation>
    <scope>NUCLEOTIDE SEQUENCE</scope>
    <source>
        <strain evidence="1">MF-1</strain>
    </source>
</reference>
<dbReference type="AlphaFoldDB" id="A0A9Q3BW22"/>
<name>A0A9Q3BW22_9BASI</name>
<protein>
    <submittedName>
        <fullName evidence="1">Uncharacterized protein</fullName>
    </submittedName>
</protein>
<evidence type="ECO:0000313" key="1">
    <source>
        <dbReference type="EMBL" id="MBW0471902.1"/>
    </source>
</evidence>
<dbReference type="EMBL" id="AVOT02002903">
    <property type="protein sequence ID" value="MBW0471902.1"/>
    <property type="molecule type" value="Genomic_DNA"/>
</dbReference>
<sequence>MVSLFFNRKDLTRKEDLSKIVSKIEGLVKSLPEVVKKYLKGDDEVDEGRMEEIYGSTTAPSRIKAPPARERIESIIKSRRICDCKPNHTQLASLPALNIICHLRKRCQMSPLTMKTVLSGIERGADLDININPRASGDQATFYNNLWNSQVFLPRPNQRCDGDSSQ</sequence>
<dbReference type="Proteomes" id="UP000765509">
    <property type="component" value="Unassembled WGS sequence"/>
</dbReference>